<dbReference type="InterPro" id="IPR013320">
    <property type="entry name" value="ConA-like_dom_sf"/>
</dbReference>
<organism evidence="1">
    <name type="scientific">marine sediment metagenome</name>
    <dbReference type="NCBI Taxonomy" id="412755"/>
    <lineage>
        <taxon>unclassified sequences</taxon>
        <taxon>metagenomes</taxon>
        <taxon>ecological metagenomes</taxon>
    </lineage>
</organism>
<dbReference type="EMBL" id="BARU01017493">
    <property type="protein sequence ID" value="GAH60562.1"/>
    <property type="molecule type" value="Genomic_DNA"/>
</dbReference>
<dbReference type="Pfam" id="PF13385">
    <property type="entry name" value="Laminin_G_3"/>
    <property type="match status" value="1"/>
</dbReference>
<feature type="non-terminal residue" evidence="1">
    <location>
        <position position="1"/>
    </location>
</feature>
<proteinExistence type="predicted"/>
<comment type="caution">
    <text evidence="1">The sequence shown here is derived from an EMBL/GenBank/DDBJ whole genome shotgun (WGS) entry which is preliminary data.</text>
</comment>
<gene>
    <name evidence="1" type="ORF">S03H2_29012</name>
</gene>
<evidence type="ECO:0000313" key="1">
    <source>
        <dbReference type="EMBL" id="GAH60562.1"/>
    </source>
</evidence>
<dbReference type="SUPFAM" id="SSF49899">
    <property type="entry name" value="Concanavalin A-like lectins/glucanases"/>
    <property type="match status" value="1"/>
</dbReference>
<accession>X1GTS9</accession>
<protein>
    <recommendedName>
        <fullName evidence="2">LamG-like jellyroll fold domain-containing protein</fullName>
    </recommendedName>
</protein>
<dbReference type="Gene3D" id="2.60.120.200">
    <property type="match status" value="1"/>
</dbReference>
<evidence type="ECO:0008006" key="2">
    <source>
        <dbReference type="Google" id="ProtNLM"/>
    </source>
</evidence>
<sequence>LNLYDATVCYNFDDDVVDECGGYDGSLQGGATYDVSSPFASGKSVYFDGTNDYFDTNFQNMYVDKNWTICFWTNTTGTTEQDYFFGSDDDGNITAMAWHGEFTDNDYKVYTMGNGDNDEIVGDFPETYLNSTKWKHVCVTSNGTGADSLEVYINATIVTTDTTADNDRQHTKLTVDLWFGALNRDDGIINPLEMWLDDLLIWNNT</sequence>
<name>X1GTS9_9ZZZZ</name>
<dbReference type="AlphaFoldDB" id="X1GTS9"/>
<reference evidence="1" key="1">
    <citation type="journal article" date="2014" name="Front. Microbiol.">
        <title>High frequency of phylogenetically diverse reductive dehalogenase-homologous genes in deep subseafloor sedimentary metagenomes.</title>
        <authorList>
            <person name="Kawai M."/>
            <person name="Futagami T."/>
            <person name="Toyoda A."/>
            <person name="Takaki Y."/>
            <person name="Nishi S."/>
            <person name="Hori S."/>
            <person name="Arai W."/>
            <person name="Tsubouchi T."/>
            <person name="Morono Y."/>
            <person name="Uchiyama I."/>
            <person name="Ito T."/>
            <person name="Fujiyama A."/>
            <person name="Inagaki F."/>
            <person name="Takami H."/>
        </authorList>
    </citation>
    <scope>NUCLEOTIDE SEQUENCE</scope>
    <source>
        <strain evidence="1">Expedition CK06-06</strain>
    </source>
</reference>